<name>A0AAW1DNS3_9HEMI</name>
<evidence type="ECO:0000313" key="1">
    <source>
        <dbReference type="EMBL" id="KAK9511979.1"/>
    </source>
</evidence>
<sequence>MSEKTNREELTNFVKTLVCRLEQLPNLEPVCYPSFLCEKKPRYQIDWDNRPLIVNDSLIEIRPTNEMKAMKNSGNKNDKVYIRINSPQNPHASPPWYHPCDPKFRREKAKRDMKEDIYPCSDLINPCQMPPYEIQLPKELECECNSRDKNVKHCKWKEYQYQPCSEKLERYLCTRPQ</sequence>
<organism evidence="1 2">
    <name type="scientific">Rhynocoris fuscipes</name>
    <dbReference type="NCBI Taxonomy" id="488301"/>
    <lineage>
        <taxon>Eukaryota</taxon>
        <taxon>Metazoa</taxon>
        <taxon>Ecdysozoa</taxon>
        <taxon>Arthropoda</taxon>
        <taxon>Hexapoda</taxon>
        <taxon>Insecta</taxon>
        <taxon>Pterygota</taxon>
        <taxon>Neoptera</taxon>
        <taxon>Paraneoptera</taxon>
        <taxon>Hemiptera</taxon>
        <taxon>Heteroptera</taxon>
        <taxon>Panheteroptera</taxon>
        <taxon>Cimicomorpha</taxon>
        <taxon>Reduviidae</taxon>
        <taxon>Harpactorinae</taxon>
        <taxon>Harpactorini</taxon>
        <taxon>Rhynocoris</taxon>
    </lineage>
</organism>
<evidence type="ECO:0000313" key="2">
    <source>
        <dbReference type="Proteomes" id="UP001461498"/>
    </source>
</evidence>
<accession>A0AAW1DNS3</accession>
<gene>
    <name evidence="1" type="ORF">O3M35_000530</name>
</gene>
<keyword evidence="2" id="KW-1185">Reference proteome</keyword>
<dbReference type="Proteomes" id="UP001461498">
    <property type="component" value="Unassembled WGS sequence"/>
</dbReference>
<protein>
    <submittedName>
        <fullName evidence="1">Uncharacterized protein</fullName>
    </submittedName>
</protein>
<dbReference type="EMBL" id="JAPXFL010000001">
    <property type="protein sequence ID" value="KAK9511979.1"/>
    <property type="molecule type" value="Genomic_DNA"/>
</dbReference>
<comment type="caution">
    <text evidence="1">The sequence shown here is derived from an EMBL/GenBank/DDBJ whole genome shotgun (WGS) entry which is preliminary data.</text>
</comment>
<proteinExistence type="predicted"/>
<reference evidence="1 2" key="1">
    <citation type="submission" date="2022-12" db="EMBL/GenBank/DDBJ databases">
        <title>Chromosome-level genome assembly of true bugs.</title>
        <authorList>
            <person name="Ma L."/>
            <person name="Li H."/>
        </authorList>
    </citation>
    <scope>NUCLEOTIDE SEQUENCE [LARGE SCALE GENOMIC DNA]</scope>
    <source>
        <strain evidence="1">Lab_2022b</strain>
    </source>
</reference>
<dbReference type="AlphaFoldDB" id="A0AAW1DNS3"/>